<dbReference type="PANTHER" id="PTHR44688">
    <property type="entry name" value="DNA-BINDING TRANSCRIPTIONAL ACTIVATOR DEVR_DOSR"/>
    <property type="match status" value="1"/>
</dbReference>
<dbReference type="GO" id="GO:0003677">
    <property type="term" value="F:DNA binding"/>
    <property type="evidence" value="ECO:0007669"/>
    <property type="project" value="UniProtKB-KW"/>
</dbReference>
<proteinExistence type="predicted"/>
<keyword evidence="2" id="KW-0238">DNA-binding</keyword>
<keyword evidence="1" id="KW-0805">Transcription regulation</keyword>
<keyword evidence="6" id="KW-1185">Reference proteome</keyword>
<dbReference type="EMBL" id="CP073100">
    <property type="protein sequence ID" value="QUE51194.1"/>
    <property type="molecule type" value="Genomic_DNA"/>
</dbReference>
<sequence length="233" mass="26564">MNRKREILMEGLCRLIDAQAWLWAAAPSLIPGRQPVYFYHQLGGLGPEQLPAYLKAVEHPDTGEMTLPFIMELQNEKTHLTRRRQQIIPDERFQTSPASKLWEEAGLGPLILSFRPLDRGAISSVGIYRHLDKPQFTQRESKIVHVLLTEVDWLHVDGLPVEESRSLPALSPRCRMVFTQLLHGRSRKQIAADLGLSVHTVNDYVKTLFSHFTVRSTPELLARFRVGDGRDTP</sequence>
<reference evidence="5" key="1">
    <citation type="submission" date="2021-04" db="EMBL/GenBank/DDBJ databases">
        <title>Luteolibacter sp. 32A isolated from the skin of an Anderson's salamander (Ambystoma andersonii).</title>
        <authorList>
            <person name="Spergser J."/>
            <person name="Busse H.-J."/>
        </authorList>
    </citation>
    <scope>NUCLEOTIDE SEQUENCE</scope>
    <source>
        <strain evidence="5">32A</strain>
    </source>
</reference>
<dbReference type="InterPro" id="IPR000792">
    <property type="entry name" value="Tscrpt_reg_LuxR_C"/>
</dbReference>
<evidence type="ECO:0000313" key="5">
    <source>
        <dbReference type="EMBL" id="QUE51194.1"/>
    </source>
</evidence>
<evidence type="ECO:0000256" key="1">
    <source>
        <dbReference type="ARBA" id="ARBA00023015"/>
    </source>
</evidence>
<accession>A0A975IZH6</accession>
<keyword evidence="3" id="KW-0804">Transcription</keyword>
<dbReference type="InterPro" id="IPR016032">
    <property type="entry name" value="Sig_transdc_resp-reg_C-effctor"/>
</dbReference>
<evidence type="ECO:0000256" key="2">
    <source>
        <dbReference type="ARBA" id="ARBA00023125"/>
    </source>
</evidence>
<dbReference type="AlphaFoldDB" id="A0A975IZH6"/>
<evidence type="ECO:0000259" key="4">
    <source>
        <dbReference type="SMART" id="SM00421"/>
    </source>
</evidence>
<dbReference type="Gene3D" id="1.10.10.10">
    <property type="entry name" value="Winged helix-like DNA-binding domain superfamily/Winged helix DNA-binding domain"/>
    <property type="match status" value="1"/>
</dbReference>
<dbReference type="KEGG" id="lamb:KBB96_20365"/>
<dbReference type="GO" id="GO:0006355">
    <property type="term" value="P:regulation of DNA-templated transcription"/>
    <property type="evidence" value="ECO:0007669"/>
    <property type="project" value="InterPro"/>
</dbReference>
<dbReference type="RefSeq" id="WP_211631333.1">
    <property type="nucleotide sequence ID" value="NZ_CP073100.1"/>
</dbReference>
<dbReference type="SUPFAM" id="SSF46894">
    <property type="entry name" value="C-terminal effector domain of the bipartite response regulators"/>
    <property type="match status" value="1"/>
</dbReference>
<organism evidence="5 6">
    <name type="scientific">Luteolibacter ambystomatis</name>
    <dbReference type="NCBI Taxonomy" id="2824561"/>
    <lineage>
        <taxon>Bacteria</taxon>
        <taxon>Pseudomonadati</taxon>
        <taxon>Verrucomicrobiota</taxon>
        <taxon>Verrucomicrobiia</taxon>
        <taxon>Verrucomicrobiales</taxon>
        <taxon>Verrucomicrobiaceae</taxon>
        <taxon>Luteolibacter</taxon>
    </lineage>
</organism>
<dbReference type="Proteomes" id="UP000676169">
    <property type="component" value="Chromosome"/>
</dbReference>
<dbReference type="SMART" id="SM00421">
    <property type="entry name" value="HTH_LUXR"/>
    <property type="match status" value="1"/>
</dbReference>
<gene>
    <name evidence="5" type="ORF">KBB96_20365</name>
</gene>
<dbReference type="InterPro" id="IPR036388">
    <property type="entry name" value="WH-like_DNA-bd_sf"/>
</dbReference>
<name>A0A975IZH6_9BACT</name>
<dbReference type="PANTHER" id="PTHR44688:SF16">
    <property type="entry name" value="DNA-BINDING TRANSCRIPTIONAL ACTIVATOR DEVR_DOSR"/>
    <property type="match status" value="1"/>
</dbReference>
<dbReference type="Pfam" id="PF00196">
    <property type="entry name" value="GerE"/>
    <property type="match status" value="1"/>
</dbReference>
<evidence type="ECO:0000313" key="6">
    <source>
        <dbReference type="Proteomes" id="UP000676169"/>
    </source>
</evidence>
<protein>
    <recommendedName>
        <fullName evidence="4">HTH luxR-type domain-containing protein</fullName>
    </recommendedName>
</protein>
<evidence type="ECO:0000256" key="3">
    <source>
        <dbReference type="ARBA" id="ARBA00023163"/>
    </source>
</evidence>
<feature type="domain" description="HTH luxR-type" evidence="4">
    <location>
        <begin position="167"/>
        <end position="224"/>
    </location>
</feature>